<organism evidence="2 3">
    <name type="scientific">Rhodobacter flavimaris</name>
    <dbReference type="NCBI Taxonomy" id="2907145"/>
    <lineage>
        <taxon>Bacteria</taxon>
        <taxon>Pseudomonadati</taxon>
        <taxon>Pseudomonadota</taxon>
        <taxon>Alphaproteobacteria</taxon>
        <taxon>Rhodobacterales</taxon>
        <taxon>Rhodobacter group</taxon>
        <taxon>Rhodobacter</taxon>
    </lineage>
</organism>
<gene>
    <name evidence="2" type="ORF">LZA78_03165</name>
</gene>
<evidence type="ECO:0000256" key="1">
    <source>
        <dbReference type="SAM" id="MobiDB-lite"/>
    </source>
</evidence>
<sequence length="149" mass="15975">MTEASDTEPKRDENGRWLAGGPSPFPKGRPKGIIDKRQRLQKLFSDNGEALVQTAVDAALAGDMSAMGMALARLAPPLKSTGERVEFDLDTELPLAGQANQILIAVSEGKLDVDAGRALIAMIQTVAGIQAVESLHERVLMLEAKEVNR</sequence>
<reference evidence="2 3" key="1">
    <citation type="submission" date="2021-12" db="EMBL/GenBank/DDBJ databases">
        <title>Sinirhodobacter sp. WL0062 is a bacterium isolated from seawater.</title>
        <authorList>
            <person name="Wang L."/>
            <person name="He W."/>
            <person name="Zhang D.-F."/>
        </authorList>
    </citation>
    <scope>NUCLEOTIDE SEQUENCE [LARGE SCALE GENOMIC DNA]</scope>
    <source>
        <strain evidence="2 3">WL0062</strain>
    </source>
</reference>
<feature type="region of interest" description="Disordered" evidence="1">
    <location>
        <begin position="1"/>
        <end position="31"/>
    </location>
</feature>
<proteinExistence type="predicted"/>
<evidence type="ECO:0000313" key="3">
    <source>
        <dbReference type="Proteomes" id="UP001521181"/>
    </source>
</evidence>
<accession>A0ABS8YVE8</accession>
<comment type="caution">
    <text evidence="2">The sequence shown here is derived from an EMBL/GenBank/DDBJ whole genome shotgun (WGS) entry which is preliminary data.</text>
</comment>
<evidence type="ECO:0008006" key="4">
    <source>
        <dbReference type="Google" id="ProtNLM"/>
    </source>
</evidence>
<dbReference type="EMBL" id="JAJUOS010000002">
    <property type="protein sequence ID" value="MCE5972482.1"/>
    <property type="molecule type" value="Genomic_DNA"/>
</dbReference>
<dbReference type="Proteomes" id="UP001521181">
    <property type="component" value="Unassembled WGS sequence"/>
</dbReference>
<name>A0ABS8YVE8_9RHOB</name>
<evidence type="ECO:0000313" key="2">
    <source>
        <dbReference type="EMBL" id="MCE5972482.1"/>
    </source>
</evidence>
<protein>
    <recommendedName>
        <fullName evidence="4">DUF5681 domain-containing protein</fullName>
    </recommendedName>
</protein>
<dbReference type="RefSeq" id="WP_233675501.1">
    <property type="nucleotide sequence ID" value="NZ_JAJUOS010000002.1"/>
</dbReference>
<keyword evidence="3" id="KW-1185">Reference proteome</keyword>